<feature type="compositionally biased region" description="Basic residues" evidence="1">
    <location>
        <begin position="11"/>
        <end position="20"/>
    </location>
</feature>
<feature type="compositionally biased region" description="Low complexity" evidence="1">
    <location>
        <begin position="1"/>
        <end position="10"/>
    </location>
</feature>
<gene>
    <name evidence="2" type="ORF">HZH68_008529</name>
</gene>
<accession>A0A834N5S4</accession>
<reference evidence="2" key="1">
    <citation type="journal article" date="2020" name="G3 (Bethesda)">
        <title>High-Quality Assemblies for Three Invasive Social Wasps from the &lt;i&gt;Vespula&lt;/i&gt; Genus.</title>
        <authorList>
            <person name="Harrop T.W.R."/>
            <person name="Guhlin J."/>
            <person name="McLaughlin G.M."/>
            <person name="Permina E."/>
            <person name="Stockwell P."/>
            <person name="Gilligan J."/>
            <person name="Le Lec M.F."/>
            <person name="Gruber M.A.M."/>
            <person name="Quinn O."/>
            <person name="Lovegrove M."/>
            <person name="Duncan E.J."/>
            <person name="Remnant E.J."/>
            <person name="Van Eeckhoven J."/>
            <person name="Graham B."/>
            <person name="Knapp R.A."/>
            <person name="Langford K.W."/>
            <person name="Kronenberg Z."/>
            <person name="Press M.O."/>
            <person name="Eacker S.M."/>
            <person name="Wilson-Rankin E.E."/>
            <person name="Purcell J."/>
            <person name="Lester P.J."/>
            <person name="Dearden P.K."/>
        </authorList>
    </citation>
    <scope>NUCLEOTIDE SEQUENCE</scope>
    <source>
        <strain evidence="2">Linc-1</strain>
    </source>
</reference>
<dbReference type="AlphaFoldDB" id="A0A834N5S4"/>
<evidence type="ECO:0000313" key="3">
    <source>
        <dbReference type="Proteomes" id="UP000617340"/>
    </source>
</evidence>
<feature type="region of interest" description="Disordered" evidence="1">
    <location>
        <begin position="273"/>
        <end position="295"/>
    </location>
</feature>
<dbReference type="Proteomes" id="UP000617340">
    <property type="component" value="Unassembled WGS sequence"/>
</dbReference>
<name>A0A834N5S4_VESGE</name>
<evidence type="ECO:0000313" key="2">
    <source>
        <dbReference type="EMBL" id="KAF7397307.1"/>
    </source>
</evidence>
<feature type="region of interest" description="Disordered" evidence="1">
    <location>
        <begin position="1"/>
        <end position="38"/>
    </location>
</feature>
<keyword evidence="3" id="KW-1185">Reference proteome</keyword>
<sequence length="295" mass="33778">MLKSSKLNNSTKKKVKRTKEKKNNSSKSQNTKNEKVTDVVKNIKQNIKPSQLHGICNSSEQSQSSSITQLNNVSNQKDIERNLIENKNITFQIYANNPPSFNSSYLTTKDLSLKRNSDDLFNLIYSEQVTLTLPNRSWSIYFTEIPIRCIVVSEITLHHDSGLGFIPLYTKQIIFHENMTYEIFLFNSKASEKNLSPIETITDVMNIITYTNNLKLCSGGPAVSLYNNINIECAYRDNKEKWRHNLCSLEVSEGDTCELCLSLKDILNRHVQRNKSSSRTKNFNGSGKRKRTSLH</sequence>
<organism evidence="2 3">
    <name type="scientific">Vespula germanica</name>
    <name type="common">German yellow jacket</name>
    <name type="synonym">Paravespula germanica</name>
    <dbReference type="NCBI Taxonomy" id="30212"/>
    <lineage>
        <taxon>Eukaryota</taxon>
        <taxon>Metazoa</taxon>
        <taxon>Ecdysozoa</taxon>
        <taxon>Arthropoda</taxon>
        <taxon>Hexapoda</taxon>
        <taxon>Insecta</taxon>
        <taxon>Pterygota</taxon>
        <taxon>Neoptera</taxon>
        <taxon>Endopterygota</taxon>
        <taxon>Hymenoptera</taxon>
        <taxon>Apocrita</taxon>
        <taxon>Aculeata</taxon>
        <taxon>Vespoidea</taxon>
        <taxon>Vespidae</taxon>
        <taxon>Vespinae</taxon>
        <taxon>Vespula</taxon>
    </lineage>
</organism>
<proteinExistence type="predicted"/>
<comment type="caution">
    <text evidence="2">The sequence shown here is derived from an EMBL/GenBank/DDBJ whole genome shotgun (WGS) entry which is preliminary data.</text>
</comment>
<evidence type="ECO:0000256" key="1">
    <source>
        <dbReference type="SAM" id="MobiDB-lite"/>
    </source>
</evidence>
<dbReference type="EMBL" id="JACSDZ010000008">
    <property type="protein sequence ID" value="KAF7397307.1"/>
    <property type="molecule type" value="Genomic_DNA"/>
</dbReference>
<protein>
    <submittedName>
        <fullName evidence="2">Uncharacterized protein</fullName>
    </submittedName>
</protein>